<feature type="domain" description="Glycosyltransferase 2-like" evidence="12">
    <location>
        <begin position="129"/>
        <end position="313"/>
    </location>
</feature>
<dbReference type="Proteomes" id="UP000038045">
    <property type="component" value="Unplaced"/>
</dbReference>
<comment type="similarity">
    <text evidence="3">Belongs to the glycosyltransferase 2 family. GalNAc-T subfamily.</text>
</comment>
<dbReference type="GO" id="GO:0008593">
    <property type="term" value="P:regulation of Notch signaling pathway"/>
    <property type="evidence" value="ECO:0007669"/>
    <property type="project" value="TreeGrafter"/>
</dbReference>
<feature type="signal peptide" evidence="11">
    <location>
        <begin position="1"/>
        <end position="26"/>
    </location>
</feature>
<dbReference type="CDD" id="cd02510">
    <property type="entry name" value="pp-GalNAc-T"/>
    <property type="match status" value="1"/>
</dbReference>
<dbReference type="InterPro" id="IPR029044">
    <property type="entry name" value="Nucleotide-diphossugar_trans"/>
</dbReference>
<dbReference type="AlphaFoldDB" id="A0A0N5A2G5"/>
<dbReference type="PANTHER" id="PTHR11675">
    <property type="entry name" value="N-ACETYLGALACTOSAMINYLTRANSFERASE"/>
    <property type="match status" value="1"/>
</dbReference>
<evidence type="ECO:0000256" key="8">
    <source>
        <dbReference type="ARBA" id="ARBA00023157"/>
    </source>
</evidence>
<dbReference type="Gene3D" id="3.90.550.10">
    <property type="entry name" value="Spore Coat Polysaccharide Biosynthesis Protein SpsA, Chain A"/>
    <property type="match status" value="1"/>
</dbReference>
<evidence type="ECO:0000256" key="4">
    <source>
        <dbReference type="ARBA" id="ARBA00022692"/>
    </source>
</evidence>
<keyword evidence="8" id="KW-1015">Disulfide bond</keyword>
<evidence type="ECO:0000313" key="13">
    <source>
        <dbReference type="Proteomes" id="UP000038045"/>
    </source>
</evidence>
<dbReference type="GO" id="GO:0005112">
    <property type="term" value="F:Notch binding"/>
    <property type="evidence" value="ECO:0007669"/>
    <property type="project" value="TreeGrafter"/>
</dbReference>
<organism evidence="13 14">
    <name type="scientific">Parastrongyloides trichosuri</name>
    <name type="common">Possum-specific nematode worm</name>
    <dbReference type="NCBI Taxonomy" id="131310"/>
    <lineage>
        <taxon>Eukaryota</taxon>
        <taxon>Metazoa</taxon>
        <taxon>Ecdysozoa</taxon>
        <taxon>Nematoda</taxon>
        <taxon>Chromadorea</taxon>
        <taxon>Rhabditida</taxon>
        <taxon>Tylenchina</taxon>
        <taxon>Panagrolaimomorpha</taxon>
        <taxon>Strongyloidoidea</taxon>
        <taxon>Strongyloididae</taxon>
        <taxon>Parastrongyloides</taxon>
    </lineage>
</organism>
<dbReference type="STRING" id="131310.A0A0N5A2G5"/>
<evidence type="ECO:0000256" key="9">
    <source>
        <dbReference type="ARBA" id="ARBA00023180"/>
    </source>
</evidence>
<evidence type="ECO:0000256" key="10">
    <source>
        <dbReference type="ARBA" id="ARBA00037847"/>
    </source>
</evidence>
<evidence type="ECO:0000313" key="14">
    <source>
        <dbReference type="WBParaSite" id="PTRK_0001582800.1"/>
    </source>
</evidence>
<dbReference type="GO" id="GO:0016020">
    <property type="term" value="C:membrane"/>
    <property type="evidence" value="ECO:0007669"/>
    <property type="project" value="UniProtKB-SubCell"/>
</dbReference>
<keyword evidence="6" id="KW-1133">Transmembrane helix</keyword>
<keyword evidence="9" id="KW-0325">Glycoprotein</keyword>
<dbReference type="GO" id="GO:0005794">
    <property type="term" value="C:Golgi apparatus"/>
    <property type="evidence" value="ECO:0007669"/>
    <property type="project" value="TreeGrafter"/>
</dbReference>
<keyword evidence="5" id="KW-0735">Signal-anchor</keyword>
<dbReference type="WBParaSite" id="PTRK_0001582800.1">
    <property type="protein sequence ID" value="PTRK_0001582800.1"/>
    <property type="gene ID" value="PTRK_0001582800"/>
</dbReference>
<accession>A0A0N5A2G5</accession>
<evidence type="ECO:0000256" key="6">
    <source>
        <dbReference type="ARBA" id="ARBA00022989"/>
    </source>
</evidence>
<dbReference type="PANTHER" id="PTHR11675:SF116">
    <property type="entry name" value="N-ACETYLGALACTOSAMINYLTRANSFERASE 8-RELATED"/>
    <property type="match status" value="1"/>
</dbReference>
<sequence>MYPSKMTCCTLKLLFFATLIFNKILGENIIDEDSTNDEKISLPECPYIDPMVELERWAKYDFNKCNITIFEAPKSVNGNSVEEIKQKWGYMNFGFNIYVSDKIGPKRDIKKQAHELCNKLEYKITLKASIVLVYHNEALSVLIRMLNGIFNKTSNKLFKEIILYDDYSDKELVIENYLKEYGKIEGWNMDKIKFYKSEEREGLIRAKVLASRKATGDVLVFLDSHCEPNDRWLEPLLDEIQKNNNIIALPIVDLINPNKFDYSKAMFAKSGFDWSLYFRWEYISWDYFKKEENNIIPVDSPGMPGGLLAIHKDFFIKMGEYDMGMLIWGAENIEMSIKAWMCGGGVKVVPCSRVGHLFRHRRPYKSLPGLADSNLLNSLRTVKVWFDEYEEQFYLLRPKARQMDAGNITDRIELRKKLNCKPFKWYLENIYPKLLTEIRGKKDEL</sequence>
<keyword evidence="7" id="KW-0472">Membrane</keyword>
<evidence type="ECO:0000256" key="11">
    <source>
        <dbReference type="SAM" id="SignalP"/>
    </source>
</evidence>
<comment type="subcellular location">
    <subcellularLocation>
        <location evidence="10">Endomembrane system</location>
        <topology evidence="10">Single-pass membrane protein</topology>
    </subcellularLocation>
    <subcellularLocation>
        <location evidence="1">Membrane</location>
        <topology evidence="1">Single-pass type II membrane protein</topology>
    </subcellularLocation>
</comment>
<comment type="pathway">
    <text evidence="2">Protein modification; protein glycosylation.</text>
</comment>
<keyword evidence="4" id="KW-0812">Transmembrane</keyword>
<dbReference type="GO" id="GO:0004653">
    <property type="term" value="F:polypeptide N-acetylgalactosaminyltransferase activity"/>
    <property type="evidence" value="ECO:0007669"/>
    <property type="project" value="TreeGrafter"/>
</dbReference>
<keyword evidence="13" id="KW-1185">Reference proteome</keyword>
<keyword evidence="11" id="KW-0732">Signal</keyword>
<feature type="chain" id="PRO_5005892535" evidence="11">
    <location>
        <begin position="27"/>
        <end position="445"/>
    </location>
</feature>
<dbReference type="SUPFAM" id="SSF53448">
    <property type="entry name" value="Nucleotide-diphospho-sugar transferases"/>
    <property type="match status" value="1"/>
</dbReference>
<proteinExistence type="inferred from homology"/>
<name>A0A0N5A2G5_PARTI</name>
<protein>
    <submittedName>
        <fullName evidence="14">Glyco_trans_2-like domain-containing protein</fullName>
    </submittedName>
</protein>
<evidence type="ECO:0000256" key="1">
    <source>
        <dbReference type="ARBA" id="ARBA00004606"/>
    </source>
</evidence>
<dbReference type="Pfam" id="PF00535">
    <property type="entry name" value="Glycos_transf_2"/>
    <property type="match status" value="1"/>
</dbReference>
<reference evidence="14" key="1">
    <citation type="submission" date="2017-02" db="UniProtKB">
        <authorList>
            <consortium name="WormBaseParasite"/>
        </authorList>
    </citation>
    <scope>IDENTIFICATION</scope>
</reference>
<evidence type="ECO:0000256" key="7">
    <source>
        <dbReference type="ARBA" id="ARBA00023136"/>
    </source>
</evidence>
<evidence type="ECO:0000256" key="3">
    <source>
        <dbReference type="ARBA" id="ARBA00005680"/>
    </source>
</evidence>
<evidence type="ECO:0000256" key="2">
    <source>
        <dbReference type="ARBA" id="ARBA00004922"/>
    </source>
</evidence>
<dbReference type="InterPro" id="IPR045885">
    <property type="entry name" value="GalNAc-T"/>
</dbReference>
<dbReference type="InterPro" id="IPR001173">
    <property type="entry name" value="Glyco_trans_2-like"/>
</dbReference>
<dbReference type="GO" id="GO:0006493">
    <property type="term" value="P:protein O-linked glycosylation"/>
    <property type="evidence" value="ECO:0007669"/>
    <property type="project" value="TreeGrafter"/>
</dbReference>
<dbReference type="UniPathway" id="UPA00378"/>
<evidence type="ECO:0000256" key="5">
    <source>
        <dbReference type="ARBA" id="ARBA00022968"/>
    </source>
</evidence>
<evidence type="ECO:0000259" key="12">
    <source>
        <dbReference type="Pfam" id="PF00535"/>
    </source>
</evidence>